<dbReference type="EMBL" id="KZ451974">
    <property type="protein sequence ID" value="PKA56313.1"/>
    <property type="molecule type" value="Genomic_DNA"/>
</dbReference>
<feature type="compositionally biased region" description="Basic residues" evidence="1">
    <location>
        <begin position="294"/>
        <end position="304"/>
    </location>
</feature>
<dbReference type="Proteomes" id="UP000236161">
    <property type="component" value="Unassembled WGS sequence"/>
</dbReference>
<evidence type="ECO:0000256" key="1">
    <source>
        <dbReference type="SAM" id="MobiDB-lite"/>
    </source>
</evidence>
<name>A0A2I0AL68_9ASPA</name>
<protein>
    <submittedName>
        <fullName evidence="2">HVA22-like protein g</fullName>
    </submittedName>
</protein>
<dbReference type="AlphaFoldDB" id="A0A2I0AL68"/>
<dbReference type="STRING" id="1088818.A0A2I0AL68"/>
<reference evidence="2 3" key="1">
    <citation type="journal article" date="2017" name="Nature">
        <title>The Apostasia genome and the evolution of orchids.</title>
        <authorList>
            <person name="Zhang G.Q."/>
            <person name="Liu K.W."/>
            <person name="Li Z."/>
            <person name="Lohaus R."/>
            <person name="Hsiao Y.Y."/>
            <person name="Niu S.C."/>
            <person name="Wang J.Y."/>
            <person name="Lin Y.C."/>
            <person name="Xu Q."/>
            <person name="Chen L.J."/>
            <person name="Yoshida K."/>
            <person name="Fujiwara S."/>
            <person name="Wang Z.W."/>
            <person name="Zhang Y.Q."/>
            <person name="Mitsuda N."/>
            <person name="Wang M."/>
            <person name="Liu G.H."/>
            <person name="Pecoraro L."/>
            <person name="Huang H.X."/>
            <person name="Xiao X.J."/>
            <person name="Lin M."/>
            <person name="Wu X.Y."/>
            <person name="Wu W.L."/>
            <person name="Chen Y.Y."/>
            <person name="Chang S.B."/>
            <person name="Sakamoto S."/>
            <person name="Ohme-Takagi M."/>
            <person name="Yagi M."/>
            <person name="Zeng S.J."/>
            <person name="Shen C.Y."/>
            <person name="Yeh C.M."/>
            <person name="Luo Y.B."/>
            <person name="Tsai W.C."/>
            <person name="Van de Peer Y."/>
            <person name="Liu Z.J."/>
        </authorList>
    </citation>
    <scope>NUCLEOTIDE SEQUENCE [LARGE SCALE GENOMIC DNA]</scope>
    <source>
        <strain evidence="3">cv. Shenzhen</strain>
        <tissue evidence="2">Stem</tissue>
    </source>
</reference>
<accession>A0A2I0AL68</accession>
<evidence type="ECO:0000313" key="3">
    <source>
        <dbReference type="Proteomes" id="UP000236161"/>
    </source>
</evidence>
<keyword evidence="3" id="KW-1185">Reference proteome</keyword>
<organism evidence="2 3">
    <name type="scientific">Apostasia shenzhenica</name>
    <dbReference type="NCBI Taxonomy" id="1088818"/>
    <lineage>
        <taxon>Eukaryota</taxon>
        <taxon>Viridiplantae</taxon>
        <taxon>Streptophyta</taxon>
        <taxon>Embryophyta</taxon>
        <taxon>Tracheophyta</taxon>
        <taxon>Spermatophyta</taxon>
        <taxon>Magnoliopsida</taxon>
        <taxon>Liliopsida</taxon>
        <taxon>Asparagales</taxon>
        <taxon>Orchidaceae</taxon>
        <taxon>Apostasioideae</taxon>
        <taxon>Apostasia</taxon>
    </lineage>
</organism>
<gene>
    <name evidence="2" type="primary">HVA22G</name>
    <name evidence="2" type="ORF">AXF42_Ash011243</name>
</gene>
<feature type="compositionally biased region" description="Basic and acidic residues" evidence="1">
    <location>
        <begin position="268"/>
        <end position="279"/>
    </location>
</feature>
<proteinExistence type="predicted"/>
<evidence type="ECO:0000313" key="2">
    <source>
        <dbReference type="EMBL" id="PKA56313.1"/>
    </source>
</evidence>
<feature type="region of interest" description="Disordered" evidence="1">
    <location>
        <begin position="249"/>
        <end position="304"/>
    </location>
</feature>
<sequence>MEWSFPPIAFSPLKARCHRSVSRCLSFSLPPLPHAIAAPFGHRCRPLWPSLPLLIVVVAARAITVDAGYVEPSLWPPSVDRDFNFSNPARRGHFIFSVGRCGKAASNRSPLLTVDASLLRIYNKIRERTRHLLHYSYTIIEEIPLISNLLCLPWIEVLPRQEKHEIAGHSCNTDCLRKVLRGSHLVGTRWVYEAFLRPWVSQHEPDIELKLQSYRARASELLLFYIKNFTEQGKSLFLEMLHYITADTNKSKSKKSRRSGSSDPDELPPIRRQEGRMEDFSYSPEMEEAMRAARGNHRRSRPNR</sequence>